<name>A0AA38W9X2_9ASTR</name>
<proteinExistence type="inferred from homology"/>
<keyword evidence="8" id="KW-1185">Reference proteome</keyword>
<dbReference type="EMBL" id="JARYMX010000004">
    <property type="protein sequence ID" value="KAJ9552512.1"/>
    <property type="molecule type" value="Genomic_DNA"/>
</dbReference>
<dbReference type="Proteomes" id="UP001172457">
    <property type="component" value="Chromosome 4"/>
</dbReference>
<evidence type="ECO:0000256" key="2">
    <source>
        <dbReference type="ARBA" id="ARBA00022614"/>
    </source>
</evidence>
<dbReference type="SUPFAM" id="SSF52540">
    <property type="entry name" value="P-loop containing nucleoside triphosphate hydrolases"/>
    <property type="match status" value="1"/>
</dbReference>
<dbReference type="Pfam" id="PF05659">
    <property type="entry name" value="RPW8"/>
    <property type="match status" value="1"/>
</dbReference>
<dbReference type="InterPro" id="IPR032675">
    <property type="entry name" value="LRR_dom_sf"/>
</dbReference>
<dbReference type="Gene3D" id="3.80.10.10">
    <property type="entry name" value="Ribonuclease Inhibitor"/>
    <property type="match status" value="1"/>
</dbReference>
<dbReference type="GO" id="GO:0006952">
    <property type="term" value="P:defense response"/>
    <property type="evidence" value="ECO:0007669"/>
    <property type="project" value="UniProtKB-KW"/>
</dbReference>
<dbReference type="AlphaFoldDB" id="A0AA38W9X2"/>
<keyword evidence="2" id="KW-0433">Leucine-rich repeat</keyword>
<keyword evidence="3" id="KW-0677">Repeat</keyword>
<gene>
    <name evidence="7" type="ORF">OSB04_016557</name>
</gene>
<comment type="similarity">
    <text evidence="1">Belongs to the disease resistance NB-LRR family.</text>
</comment>
<dbReference type="Gene3D" id="1.10.10.10">
    <property type="entry name" value="Winged helix-like DNA-binding domain superfamily/Winged helix DNA-binding domain"/>
    <property type="match status" value="1"/>
</dbReference>
<protein>
    <recommendedName>
        <fullName evidence="6">RPW8 domain-containing protein</fullName>
    </recommendedName>
</protein>
<comment type="caution">
    <text evidence="7">The sequence shown here is derived from an EMBL/GenBank/DDBJ whole genome shotgun (WGS) entry which is preliminary data.</text>
</comment>
<accession>A0AA38W9X2</accession>
<dbReference type="InterPro" id="IPR008808">
    <property type="entry name" value="Powdery_mildew-R_dom"/>
</dbReference>
<sequence length="1151" mass="130274">MASVVGDMLGDAVSQLLTTIIFVNKKPGKFRSKLTQLQETISRIQPIFNEVEKLNQVFDQRREETDLFINQLKEAENLVLKSEHTNWLSFLKRHHYLSKLDDVNAKLLRFFQNYVQLQIVKNMQKITEIRGSSGVPLLKGVGKELVLVAEDGQEITERGSWSGVPLLKGDVIGFDDQLRDLKTMVLNYSAVDDCSVVVVSAAGGCGKTTLVTKLCHDPQIQAPVGVQIVSPLANVTKPTNLKFGRNIYFATISQTPNIKVVVRNLLQKGRGSQQLDFSSDEDATCQWGSYLGENRSEVLLVLDDVWSASIVMMFKFKLPTYKILVTSRRTFKQFNTYELQPLNDQDATNLFRHSAFSVHGSKHTNVPDVLVTEMVKCCKKHPLALCVIGGLLKEANVASWIHMLKKLSGGKQSVLDLDKSIQLSLERSLDVLEEEPAIKQCYLDLGLFPEDQKIATTKLMDMWIHLYKHDEEGLDTVFMVFELASRHLATLLQPRKRLPLIANFCEEQFVMQHSVMGMVAIHLNSKGPVEKRERLIIKADEPDGQVLPQLPHIVNARLLSIFTDERFSMTWNDYQSPKVEVLLLNFTSAVYILPQFIQSMRRLKVLFITNYGQYSSHLGNFPAPQHLSGLTSIRLELISVSSISTSILELVNLRKLSLIMCKIGSGFEECIINGISNKLPSLLEIEMDYCDDLLTFPAMLCNLVRLKKLSITNCFELISLSEEFGSLRNLEVLRLASCSNLRALPESVGKLQKLSTIDLFGCLSLHELPVQIGELGSLQRLDMTGCSGLHDLPQSVNNLHQLEVVCDEEISYLWSSHTNVKVELVEEDRLSTLKKMITSGIQEFHPDSEPNREVIDRQFLSRDKTKSFYDLMQLDYVQQADVLTRMKDFLHLIWFYPVNKEAEVNFGSLVDKFSLLNKYIRKSLDPSRTRNYLMEIQTLLQDIEEHLDDAASDIVAYLPEGLLKNRSGNVEFENLATGADSGQVLSAYSWSDIPEIHANVIASASRRALSCIMDLKFKKLGISGDGAEDVAEILKNMPELRTFDMDLCVRVTYKHHSIEELMNTIEEEILLWKKRSSETGNEIDVPDESLNCLLFIDYGNNLIDLHEVEFRMSKRYRTVQDSDDKQTAKCSFPSGFRDQNAGSSSTMDLIL</sequence>
<dbReference type="PANTHER" id="PTHR36766">
    <property type="entry name" value="PLANT BROAD-SPECTRUM MILDEW RESISTANCE PROTEIN RPW8"/>
    <property type="match status" value="1"/>
</dbReference>
<dbReference type="PRINTS" id="PR00364">
    <property type="entry name" value="DISEASERSIST"/>
</dbReference>
<dbReference type="InterPro" id="IPR036388">
    <property type="entry name" value="WH-like_DNA-bd_sf"/>
</dbReference>
<dbReference type="SUPFAM" id="SSF52047">
    <property type="entry name" value="RNI-like"/>
    <property type="match status" value="1"/>
</dbReference>
<dbReference type="InterPro" id="IPR002182">
    <property type="entry name" value="NB-ARC"/>
</dbReference>
<dbReference type="GO" id="GO:0043531">
    <property type="term" value="F:ADP binding"/>
    <property type="evidence" value="ECO:0007669"/>
    <property type="project" value="InterPro"/>
</dbReference>
<reference evidence="7" key="1">
    <citation type="submission" date="2023-03" db="EMBL/GenBank/DDBJ databases">
        <title>Chromosome-scale reference genome and RAD-based genetic map of yellow starthistle (Centaurea solstitialis) reveal putative structural variation and QTLs associated with invader traits.</title>
        <authorList>
            <person name="Reatini B."/>
            <person name="Cang F.A."/>
            <person name="Jiang Q."/>
            <person name="Mckibben M.T.W."/>
            <person name="Barker M.S."/>
            <person name="Rieseberg L.H."/>
            <person name="Dlugosch K.M."/>
        </authorList>
    </citation>
    <scope>NUCLEOTIDE SEQUENCE</scope>
    <source>
        <strain evidence="7">CAN-66</strain>
        <tissue evidence="7">Leaf</tissue>
    </source>
</reference>
<evidence type="ECO:0000256" key="4">
    <source>
        <dbReference type="ARBA" id="ARBA00022821"/>
    </source>
</evidence>
<dbReference type="InterPro" id="IPR027417">
    <property type="entry name" value="P-loop_NTPase"/>
</dbReference>
<feature type="region of interest" description="Disordered" evidence="5">
    <location>
        <begin position="1125"/>
        <end position="1151"/>
    </location>
</feature>
<evidence type="ECO:0000313" key="8">
    <source>
        <dbReference type="Proteomes" id="UP001172457"/>
    </source>
</evidence>
<keyword evidence="4" id="KW-0611">Plant defense</keyword>
<evidence type="ECO:0000259" key="6">
    <source>
        <dbReference type="PROSITE" id="PS51153"/>
    </source>
</evidence>
<dbReference type="PANTHER" id="PTHR36766:SF15">
    <property type="entry name" value="POWDERY MILDEW RESISTANCE PROTEIN, RPW8"/>
    <property type="match status" value="1"/>
</dbReference>
<organism evidence="7 8">
    <name type="scientific">Centaurea solstitialis</name>
    <name type="common">yellow star-thistle</name>
    <dbReference type="NCBI Taxonomy" id="347529"/>
    <lineage>
        <taxon>Eukaryota</taxon>
        <taxon>Viridiplantae</taxon>
        <taxon>Streptophyta</taxon>
        <taxon>Embryophyta</taxon>
        <taxon>Tracheophyta</taxon>
        <taxon>Spermatophyta</taxon>
        <taxon>Magnoliopsida</taxon>
        <taxon>eudicotyledons</taxon>
        <taxon>Gunneridae</taxon>
        <taxon>Pentapetalae</taxon>
        <taxon>asterids</taxon>
        <taxon>campanulids</taxon>
        <taxon>Asterales</taxon>
        <taxon>Asteraceae</taxon>
        <taxon>Carduoideae</taxon>
        <taxon>Cardueae</taxon>
        <taxon>Centaureinae</taxon>
        <taxon>Centaurea</taxon>
    </lineage>
</organism>
<feature type="compositionally biased region" description="Polar residues" evidence="5">
    <location>
        <begin position="1140"/>
        <end position="1151"/>
    </location>
</feature>
<dbReference type="InterPro" id="IPR042197">
    <property type="entry name" value="Apaf_helical"/>
</dbReference>
<dbReference type="Pfam" id="PF00931">
    <property type="entry name" value="NB-ARC"/>
    <property type="match status" value="1"/>
</dbReference>
<evidence type="ECO:0000256" key="3">
    <source>
        <dbReference type="ARBA" id="ARBA00022737"/>
    </source>
</evidence>
<feature type="domain" description="RPW8" evidence="6">
    <location>
        <begin position="1"/>
        <end position="149"/>
    </location>
</feature>
<dbReference type="PROSITE" id="PS51153">
    <property type="entry name" value="RPW8"/>
    <property type="match status" value="1"/>
</dbReference>
<evidence type="ECO:0000313" key="7">
    <source>
        <dbReference type="EMBL" id="KAJ9552512.1"/>
    </source>
</evidence>
<evidence type="ECO:0000256" key="1">
    <source>
        <dbReference type="ARBA" id="ARBA00008894"/>
    </source>
</evidence>
<evidence type="ECO:0000256" key="5">
    <source>
        <dbReference type="SAM" id="MobiDB-lite"/>
    </source>
</evidence>
<dbReference type="Gene3D" id="1.10.8.430">
    <property type="entry name" value="Helical domain of apoptotic protease-activating factors"/>
    <property type="match status" value="1"/>
</dbReference>
<dbReference type="Gene3D" id="3.40.50.300">
    <property type="entry name" value="P-loop containing nucleotide triphosphate hydrolases"/>
    <property type="match status" value="1"/>
</dbReference>